<dbReference type="Proteomes" id="UP000199501">
    <property type="component" value="Unassembled WGS sequence"/>
</dbReference>
<name>A0A1G6R952_9PSEU</name>
<evidence type="ECO:0000313" key="1">
    <source>
        <dbReference type="EMBL" id="SDD01152.1"/>
    </source>
</evidence>
<gene>
    <name evidence="1" type="ORF">SAMN05216174_106224</name>
</gene>
<dbReference type="AlphaFoldDB" id="A0A1G6R952"/>
<dbReference type="EMBL" id="FMZZ01000006">
    <property type="protein sequence ID" value="SDD01152.1"/>
    <property type="molecule type" value="Genomic_DNA"/>
</dbReference>
<sequence length="48" mass="4971">MEAISRIVGKIVDIGVSDLKDVNLHLTQGGANQRACGPLLLAPAATRS</sequence>
<accession>A0A1G6R952</accession>
<evidence type="ECO:0000313" key="2">
    <source>
        <dbReference type="Proteomes" id="UP000199501"/>
    </source>
</evidence>
<keyword evidence="2" id="KW-1185">Reference proteome</keyword>
<reference evidence="2" key="1">
    <citation type="submission" date="2016-10" db="EMBL/GenBank/DDBJ databases">
        <authorList>
            <person name="Varghese N."/>
            <person name="Submissions S."/>
        </authorList>
    </citation>
    <scope>NUCLEOTIDE SEQUENCE [LARGE SCALE GENOMIC DNA]</scope>
    <source>
        <strain evidence="2">IBRC-M 10403</strain>
    </source>
</reference>
<protein>
    <submittedName>
        <fullName evidence="1">Uncharacterized protein</fullName>
    </submittedName>
</protein>
<proteinExistence type="predicted"/>
<organism evidence="1 2">
    <name type="scientific">Actinokineospora iranica</name>
    <dbReference type="NCBI Taxonomy" id="1271860"/>
    <lineage>
        <taxon>Bacteria</taxon>
        <taxon>Bacillati</taxon>
        <taxon>Actinomycetota</taxon>
        <taxon>Actinomycetes</taxon>
        <taxon>Pseudonocardiales</taxon>
        <taxon>Pseudonocardiaceae</taxon>
        <taxon>Actinokineospora</taxon>
    </lineage>
</organism>